<dbReference type="PANTHER" id="PTHR36115:SF6">
    <property type="entry name" value="PROLINE-RICH ANTIGEN HOMOLOG"/>
    <property type="match status" value="1"/>
</dbReference>
<sequence>MSFVPPPPPPAGAGAPGASALAGCRPAEPGRRVGAAVVDSLLSAIPSGAAVGCIQVGLVQDVAVLVVVGSVLALGWTAGLVTIGLSYARTGASPGKRAMGLRLVDVRTGAVPGFGGTWPRFFAAVLGGAVLVGWVTGVVQVLRNPRGDRRTWYDTMTDVVLLDVVAGRDPAVLPDARTRTLPARRSKPAHDDADGQGPASQFADVPVLVSMDGSPLHPHAAGGPDGGGPVSPLGGPPVPPPPPGAAEAGVPGLGTPHPGPGATSASHRPVPLLDGHPHAVPGAAPADGPVDDLEETRVTVARTRRPGTPSAPTPAVASAQLTFDTGDVEDITGRGVIGRRPQLPEGTGGADGGTAITVPDTTRTVSKTHLEFVVEETGLRVTDLWSTNGSTVVGADGDQVPLPAGEAVLAPFGSTVTVGDHWFTVTRPRTAASGYDEAGDTILRGSR</sequence>
<name>A0A934I8N3_9MICO</name>
<evidence type="ECO:0000256" key="1">
    <source>
        <dbReference type="ARBA" id="ARBA00004651"/>
    </source>
</evidence>
<evidence type="ECO:0000256" key="5">
    <source>
        <dbReference type="ARBA" id="ARBA00022989"/>
    </source>
</evidence>
<dbReference type="InterPro" id="IPR051791">
    <property type="entry name" value="Pra-immunoreactive"/>
</dbReference>
<evidence type="ECO:0000313" key="11">
    <source>
        <dbReference type="EMBL" id="MBI9113436.1"/>
    </source>
</evidence>
<keyword evidence="4 8" id="KW-0812">Transmembrane</keyword>
<evidence type="ECO:0000256" key="4">
    <source>
        <dbReference type="ARBA" id="ARBA00022692"/>
    </source>
</evidence>
<dbReference type="Pfam" id="PF06271">
    <property type="entry name" value="RDD"/>
    <property type="match status" value="1"/>
</dbReference>
<dbReference type="SUPFAM" id="SSF49879">
    <property type="entry name" value="SMAD/FHA domain"/>
    <property type="match status" value="1"/>
</dbReference>
<evidence type="ECO:0000313" key="12">
    <source>
        <dbReference type="Proteomes" id="UP000602087"/>
    </source>
</evidence>
<dbReference type="GO" id="GO:0005886">
    <property type="term" value="C:plasma membrane"/>
    <property type="evidence" value="ECO:0007669"/>
    <property type="project" value="UniProtKB-SubCell"/>
</dbReference>
<evidence type="ECO:0000256" key="6">
    <source>
        <dbReference type="ARBA" id="ARBA00023136"/>
    </source>
</evidence>
<feature type="region of interest" description="Disordered" evidence="7">
    <location>
        <begin position="175"/>
        <end position="292"/>
    </location>
</feature>
<dbReference type="InterPro" id="IPR008984">
    <property type="entry name" value="SMAD_FHA_dom_sf"/>
</dbReference>
<feature type="compositionally biased region" description="Low complexity" evidence="7">
    <location>
        <begin position="278"/>
        <end position="288"/>
    </location>
</feature>
<feature type="transmembrane region" description="Helical" evidence="8">
    <location>
        <begin position="62"/>
        <end position="87"/>
    </location>
</feature>
<feature type="domain" description="FHA" evidence="9">
    <location>
        <begin position="352"/>
        <end position="405"/>
    </location>
</feature>
<dbReference type="EMBL" id="JAEINH010000001">
    <property type="protein sequence ID" value="MBI9113436.1"/>
    <property type="molecule type" value="Genomic_DNA"/>
</dbReference>
<proteinExistence type="predicted"/>
<reference evidence="11" key="1">
    <citation type="submission" date="2020-12" db="EMBL/GenBank/DDBJ databases">
        <title>Sanguibacter suaedae sp. nov., isolated from Suaeda aralocaspica.</title>
        <authorList>
            <person name="Ma Q."/>
        </authorList>
    </citation>
    <scope>NUCLEOTIDE SEQUENCE</scope>
    <source>
        <strain evidence="11">YZGR15</strain>
    </source>
</reference>
<evidence type="ECO:0000256" key="2">
    <source>
        <dbReference type="ARBA" id="ARBA00022475"/>
    </source>
</evidence>
<accession>A0A934I8N3</accession>
<keyword evidence="2" id="KW-1003">Cell membrane</keyword>
<keyword evidence="6 8" id="KW-0472">Membrane</keyword>
<evidence type="ECO:0000256" key="3">
    <source>
        <dbReference type="ARBA" id="ARBA00022553"/>
    </source>
</evidence>
<organism evidence="11 12">
    <name type="scientific">Sanguibacter suaedae</name>
    <dbReference type="NCBI Taxonomy" id="2795737"/>
    <lineage>
        <taxon>Bacteria</taxon>
        <taxon>Bacillati</taxon>
        <taxon>Actinomycetota</taxon>
        <taxon>Actinomycetes</taxon>
        <taxon>Micrococcales</taxon>
        <taxon>Sanguibacteraceae</taxon>
        <taxon>Sanguibacter</taxon>
    </lineage>
</organism>
<feature type="compositionally biased region" description="Pro residues" evidence="7">
    <location>
        <begin position="234"/>
        <end position="244"/>
    </location>
</feature>
<evidence type="ECO:0000256" key="8">
    <source>
        <dbReference type="SAM" id="Phobius"/>
    </source>
</evidence>
<feature type="compositionally biased region" description="Low complexity" evidence="7">
    <location>
        <begin position="245"/>
        <end position="254"/>
    </location>
</feature>
<feature type="transmembrane region" description="Helical" evidence="8">
    <location>
        <begin position="121"/>
        <end position="142"/>
    </location>
</feature>
<evidence type="ECO:0000259" key="10">
    <source>
        <dbReference type="Pfam" id="PF06271"/>
    </source>
</evidence>
<dbReference type="InterPro" id="IPR010432">
    <property type="entry name" value="RDD"/>
</dbReference>
<dbReference type="PANTHER" id="PTHR36115">
    <property type="entry name" value="PROLINE-RICH ANTIGEN HOMOLOG-RELATED"/>
    <property type="match status" value="1"/>
</dbReference>
<evidence type="ECO:0000259" key="9">
    <source>
        <dbReference type="Pfam" id="PF00498"/>
    </source>
</evidence>
<protein>
    <submittedName>
        <fullName evidence="11">RDD family protein</fullName>
    </submittedName>
</protein>
<dbReference type="RefSeq" id="WP_198732014.1">
    <property type="nucleotide sequence ID" value="NZ_JAEINH010000001.1"/>
</dbReference>
<dbReference type="Pfam" id="PF00498">
    <property type="entry name" value="FHA"/>
    <property type="match status" value="1"/>
</dbReference>
<dbReference type="InterPro" id="IPR000253">
    <property type="entry name" value="FHA_dom"/>
</dbReference>
<feature type="domain" description="RDD" evidence="10">
    <location>
        <begin position="27"/>
        <end position="156"/>
    </location>
</feature>
<comment type="subcellular location">
    <subcellularLocation>
        <location evidence="1">Cell membrane</location>
        <topology evidence="1">Multi-pass membrane protein</topology>
    </subcellularLocation>
</comment>
<dbReference type="Gene3D" id="2.60.200.20">
    <property type="match status" value="1"/>
</dbReference>
<dbReference type="Proteomes" id="UP000602087">
    <property type="component" value="Unassembled WGS sequence"/>
</dbReference>
<keyword evidence="12" id="KW-1185">Reference proteome</keyword>
<gene>
    <name evidence="11" type="ORF">JAV76_00230</name>
</gene>
<comment type="caution">
    <text evidence="11">The sequence shown here is derived from an EMBL/GenBank/DDBJ whole genome shotgun (WGS) entry which is preliminary data.</text>
</comment>
<keyword evidence="3" id="KW-0597">Phosphoprotein</keyword>
<dbReference type="AlphaFoldDB" id="A0A934I8N3"/>
<evidence type="ECO:0000256" key="7">
    <source>
        <dbReference type="SAM" id="MobiDB-lite"/>
    </source>
</evidence>
<keyword evidence="5 8" id="KW-1133">Transmembrane helix</keyword>